<keyword evidence="2" id="KW-1185">Reference proteome</keyword>
<dbReference type="InterPro" id="IPR020483">
    <property type="entry name" value="Uncharacterised_YgbA"/>
</dbReference>
<dbReference type="EMBL" id="JAQIFT010000029">
    <property type="protein sequence ID" value="MDA3731201.1"/>
    <property type="molecule type" value="Genomic_DNA"/>
</dbReference>
<proteinExistence type="predicted"/>
<accession>A0AA42DM11</accession>
<dbReference type="RefSeq" id="WP_271011622.1">
    <property type="nucleotide sequence ID" value="NZ_JAQIFT010000029.1"/>
</dbReference>
<gene>
    <name evidence="1" type="ORF">PBV87_06835</name>
</gene>
<dbReference type="Pfam" id="PF11756">
    <property type="entry name" value="YgbA_NO"/>
    <property type="match status" value="1"/>
</dbReference>
<protein>
    <submittedName>
        <fullName evidence="1">Nitrous oxide-stimulated promoter family protein</fullName>
    </submittedName>
</protein>
<name>A0AA42DM11_9FIRM</name>
<reference evidence="1" key="1">
    <citation type="journal article" date="2023" name="Int. J. Syst. Evol. Microbiol.">
        <title>&lt;i&gt;Holtiella tumoricola&lt;/i&gt; gen. nov. sp. nov., isolated from a human clinical sample.</title>
        <authorList>
            <person name="Allen-Vercoe E."/>
            <person name="Daigneault M.C."/>
            <person name="Vancuren S.J."/>
            <person name="Cochrane K."/>
            <person name="O'Neal L.L."/>
            <person name="Sankaranarayanan K."/>
            <person name="Lawson P.A."/>
        </authorList>
    </citation>
    <scope>NUCLEOTIDE SEQUENCE</scope>
    <source>
        <strain evidence="1">CC70A</strain>
    </source>
</reference>
<sequence>MGRIETEKQVVTHMIEIYCHKHHHASDLCTECANLQAYALKRLSHCRYAENKSFCSQCQTHCYAPKYKEEIKKVMKFSGPRIFFKHPILVTKHMLNLN</sequence>
<evidence type="ECO:0000313" key="2">
    <source>
        <dbReference type="Proteomes" id="UP001169242"/>
    </source>
</evidence>
<dbReference type="Proteomes" id="UP001169242">
    <property type="component" value="Unassembled WGS sequence"/>
</dbReference>
<evidence type="ECO:0000313" key="1">
    <source>
        <dbReference type="EMBL" id="MDA3731201.1"/>
    </source>
</evidence>
<comment type="caution">
    <text evidence="1">The sequence shown here is derived from an EMBL/GenBank/DDBJ whole genome shotgun (WGS) entry which is preliminary data.</text>
</comment>
<dbReference type="NCBIfam" id="NF007714">
    <property type="entry name" value="PRK10410.1-2"/>
    <property type="match status" value="1"/>
</dbReference>
<dbReference type="AlphaFoldDB" id="A0AA42DM11"/>
<organism evidence="1 2">
    <name type="scientific">Holtiella tumoricola</name>
    <dbReference type="NCBI Taxonomy" id="3018743"/>
    <lineage>
        <taxon>Bacteria</taxon>
        <taxon>Bacillati</taxon>
        <taxon>Bacillota</taxon>
        <taxon>Clostridia</taxon>
        <taxon>Lachnospirales</taxon>
        <taxon>Cellulosilyticaceae</taxon>
        <taxon>Holtiella</taxon>
    </lineage>
</organism>